<organism evidence="1 2">
    <name type="scientific">Ficus carica</name>
    <name type="common">Common fig</name>
    <dbReference type="NCBI Taxonomy" id="3494"/>
    <lineage>
        <taxon>Eukaryota</taxon>
        <taxon>Viridiplantae</taxon>
        <taxon>Streptophyta</taxon>
        <taxon>Embryophyta</taxon>
        <taxon>Tracheophyta</taxon>
        <taxon>Spermatophyta</taxon>
        <taxon>Magnoliopsida</taxon>
        <taxon>eudicotyledons</taxon>
        <taxon>Gunneridae</taxon>
        <taxon>Pentapetalae</taxon>
        <taxon>rosids</taxon>
        <taxon>fabids</taxon>
        <taxon>Rosales</taxon>
        <taxon>Moraceae</taxon>
        <taxon>Ficeae</taxon>
        <taxon>Ficus</taxon>
    </lineage>
</organism>
<gene>
    <name evidence="1" type="ORF">TIFTF001_013288</name>
</gene>
<name>A0AA88DI85_FICCA</name>
<dbReference type="EMBL" id="BTGU01000017">
    <property type="protein sequence ID" value="GMN44094.1"/>
    <property type="molecule type" value="Genomic_DNA"/>
</dbReference>
<comment type="caution">
    <text evidence="1">The sequence shown here is derived from an EMBL/GenBank/DDBJ whole genome shotgun (WGS) entry which is preliminary data.</text>
</comment>
<reference evidence="1" key="1">
    <citation type="submission" date="2023-07" db="EMBL/GenBank/DDBJ databases">
        <title>draft genome sequence of fig (Ficus carica).</title>
        <authorList>
            <person name="Takahashi T."/>
            <person name="Nishimura K."/>
        </authorList>
    </citation>
    <scope>NUCLEOTIDE SEQUENCE</scope>
</reference>
<keyword evidence="2" id="KW-1185">Reference proteome</keyword>
<evidence type="ECO:0000313" key="1">
    <source>
        <dbReference type="EMBL" id="GMN44094.1"/>
    </source>
</evidence>
<dbReference type="Proteomes" id="UP001187192">
    <property type="component" value="Unassembled WGS sequence"/>
</dbReference>
<sequence>MKSRFNPNPWGVFSSLLGLRYGFKKETRSGFRRRVDFEMRFGFKNKVKVKTWTKIRIWDMSYVYDLI</sequence>
<protein>
    <submittedName>
        <fullName evidence="1">Uncharacterized protein</fullName>
    </submittedName>
</protein>
<accession>A0AA88DI85</accession>
<dbReference type="AlphaFoldDB" id="A0AA88DI85"/>
<evidence type="ECO:0000313" key="2">
    <source>
        <dbReference type="Proteomes" id="UP001187192"/>
    </source>
</evidence>
<proteinExistence type="predicted"/>